<comment type="cofactor">
    <cofactor evidence="10">
        <name>Zn(2+)</name>
        <dbReference type="ChEBI" id="CHEBI:29105"/>
    </cofactor>
    <text evidence="10">Binds 1 zinc ion per subunit.</text>
</comment>
<feature type="domain" description="Deacetylase sirtuin-type" evidence="13">
    <location>
        <begin position="18"/>
        <end position="320"/>
    </location>
</feature>
<dbReference type="GO" id="GO:0017136">
    <property type="term" value="F:histone deacetylase activity, NAD-dependent"/>
    <property type="evidence" value="ECO:0007669"/>
    <property type="project" value="InterPro"/>
</dbReference>
<dbReference type="GO" id="GO:0005739">
    <property type="term" value="C:mitochondrion"/>
    <property type="evidence" value="ECO:0007669"/>
    <property type="project" value="UniProtKB-SubCell"/>
</dbReference>
<feature type="binding site" evidence="9">
    <location>
        <begin position="250"/>
        <end position="252"/>
    </location>
    <ligand>
        <name>NAD(+)</name>
        <dbReference type="ChEBI" id="CHEBI:57540"/>
    </ligand>
</feature>
<feature type="binding site" evidence="9">
    <location>
        <begin position="43"/>
        <end position="47"/>
    </location>
    <ligand>
        <name>NAD(+)</name>
        <dbReference type="ChEBI" id="CHEBI:57540"/>
    </ligand>
</feature>
<feature type="active site" description="Proton acceptor" evidence="8 11">
    <location>
        <position position="145"/>
    </location>
</feature>
<evidence type="ECO:0000256" key="3">
    <source>
        <dbReference type="ARBA" id="ARBA00012928"/>
    </source>
</evidence>
<dbReference type="InterPro" id="IPR029035">
    <property type="entry name" value="DHS-like_NAD/FAD-binding_dom"/>
</dbReference>
<dbReference type="InterPro" id="IPR050134">
    <property type="entry name" value="NAD-dep_sirtuin_deacylases"/>
</dbReference>
<dbReference type="InterPro" id="IPR003000">
    <property type="entry name" value="Sirtuin"/>
</dbReference>
<gene>
    <name evidence="14" type="ORF">BCV69DRAFT_296788</name>
</gene>
<dbReference type="GO" id="GO:0046872">
    <property type="term" value="F:metal ion binding"/>
    <property type="evidence" value="ECO:0007669"/>
    <property type="project" value="UniProtKB-KW"/>
</dbReference>
<dbReference type="AlphaFoldDB" id="A0A316UC99"/>
<organism evidence="14 15">
    <name type="scientific">Pseudomicrostroma glucosiphilum</name>
    <dbReference type="NCBI Taxonomy" id="1684307"/>
    <lineage>
        <taxon>Eukaryota</taxon>
        <taxon>Fungi</taxon>
        <taxon>Dikarya</taxon>
        <taxon>Basidiomycota</taxon>
        <taxon>Ustilaginomycotina</taxon>
        <taxon>Exobasidiomycetes</taxon>
        <taxon>Microstromatales</taxon>
        <taxon>Microstromatales incertae sedis</taxon>
        <taxon>Pseudomicrostroma</taxon>
    </lineage>
</organism>
<evidence type="ECO:0000259" key="13">
    <source>
        <dbReference type="PROSITE" id="PS50305"/>
    </source>
</evidence>
<evidence type="ECO:0000256" key="6">
    <source>
        <dbReference type="ARBA" id="ARBA00022833"/>
    </source>
</evidence>
<dbReference type="Pfam" id="PF02146">
    <property type="entry name" value="SIR2"/>
    <property type="match status" value="1"/>
</dbReference>
<proteinExistence type="inferred from homology"/>
<dbReference type="PROSITE" id="PS50305">
    <property type="entry name" value="SIRTUIN"/>
    <property type="match status" value="1"/>
</dbReference>
<protein>
    <recommendedName>
        <fullName evidence="3">protein acetyllysine N-acetyltransferase</fullName>
        <ecNumber evidence="3">2.3.1.286</ecNumber>
    </recommendedName>
</protein>
<feature type="binding site" evidence="10 11">
    <location>
        <position position="182"/>
    </location>
    <ligand>
        <name>Zn(2+)</name>
        <dbReference type="ChEBI" id="CHEBI:29105"/>
    </ligand>
</feature>
<dbReference type="Proteomes" id="UP000245942">
    <property type="component" value="Unassembled WGS sequence"/>
</dbReference>
<dbReference type="CDD" id="cd01408">
    <property type="entry name" value="SIRT1"/>
    <property type="match status" value="1"/>
</dbReference>
<dbReference type="GO" id="GO:0005634">
    <property type="term" value="C:nucleus"/>
    <property type="evidence" value="ECO:0007669"/>
    <property type="project" value="TreeGrafter"/>
</dbReference>
<dbReference type="GeneID" id="37015780"/>
<evidence type="ECO:0000256" key="2">
    <source>
        <dbReference type="ARBA" id="ARBA00006924"/>
    </source>
</evidence>
<dbReference type="STRING" id="1684307.A0A316UC99"/>
<dbReference type="InterPro" id="IPR026591">
    <property type="entry name" value="Sirtuin_cat_small_dom_sf"/>
</dbReference>
<evidence type="ECO:0000256" key="5">
    <source>
        <dbReference type="ARBA" id="ARBA00022723"/>
    </source>
</evidence>
<dbReference type="Gene3D" id="3.30.1600.10">
    <property type="entry name" value="SIR2/SIRT2 'Small Domain"/>
    <property type="match status" value="1"/>
</dbReference>
<feature type="region of interest" description="Disordered" evidence="12">
    <location>
        <begin position="338"/>
        <end position="438"/>
    </location>
</feature>
<comment type="similarity">
    <text evidence="2">Belongs to the sirtuin family. Class I subfamily.</text>
</comment>
<evidence type="ECO:0000256" key="11">
    <source>
        <dbReference type="PROSITE-ProRule" id="PRU00236"/>
    </source>
</evidence>
<dbReference type="Gene3D" id="3.40.50.1220">
    <property type="entry name" value="TPP-binding domain"/>
    <property type="match status" value="1"/>
</dbReference>
<feature type="binding site" evidence="9">
    <location>
        <begin position="53"/>
        <end position="55"/>
    </location>
    <ligand>
        <name>NAD(+)</name>
        <dbReference type="ChEBI" id="CHEBI:57540"/>
    </ligand>
</feature>
<evidence type="ECO:0000256" key="7">
    <source>
        <dbReference type="ARBA" id="ARBA00023027"/>
    </source>
</evidence>
<feature type="compositionally biased region" description="Basic and acidic residues" evidence="12">
    <location>
        <begin position="416"/>
        <end position="438"/>
    </location>
</feature>
<dbReference type="RefSeq" id="XP_025349976.1">
    <property type="nucleotide sequence ID" value="XM_025494046.1"/>
</dbReference>
<sequence length="438" mass="47922">MSLRTPSVLAAFNPDKAAFPTIETVGKLLASDKIKKVVVLAGAGVSTASGIPDFRSPDTGLYANLAKYKLPYPEAIFEIGYFQSTPQPFFTLSKELYPGNFHPTLTHYFLRLLNEKGKLLRVFTQNIDTLDRLAGLPAERIVEAHGSFATSRCIKCGTEVDGEWMKEKCLKGEIARCAEERCKKRTGGKGGLVKPDIVFFGEGLPNRFFERLSDLKEADLLITMGTSLQVQPFASLIDRVPSSCPRLLINLERVGDIGSEDSSSFSSGGLSSYFPLRESGFDFDGLSLRDKSDKRPIRDVFFQGKTDEGALELAGICGWEEELREIWAREKKVFDEQKAAAGASSEGATQSEKTGTDGLSAAEKEADKVAKEVSRAVEQPKSKRTDATESQHQDATGEDLAEQVSKLSVSTSTSAEEPRKETSHDQAGKKAEDRKPSL</sequence>
<dbReference type="EMBL" id="KZ819322">
    <property type="protein sequence ID" value="PWN22816.1"/>
    <property type="molecule type" value="Genomic_DNA"/>
</dbReference>
<name>A0A316UC99_9BASI</name>
<dbReference type="InterPro" id="IPR017328">
    <property type="entry name" value="Sirtuin_class_I"/>
</dbReference>
<evidence type="ECO:0000313" key="14">
    <source>
        <dbReference type="EMBL" id="PWN22816.1"/>
    </source>
</evidence>
<keyword evidence="7 9" id="KW-0520">NAD</keyword>
<feature type="binding site" evidence="9">
    <location>
        <begin position="226"/>
        <end position="227"/>
    </location>
    <ligand>
        <name>NAD(+)</name>
        <dbReference type="ChEBI" id="CHEBI:57540"/>
    </ligand>
</feature>
<dbReference type="EC" id="2.3.1.286" evidence="3"/>
<dbReference type="SUPFAM" id="SSF52467">
    <property type="entry name" value="DHS-like NAD/FAD-binding domain"/>
    <property type="match status" value="1"/>
</dbReference>
<keyword evidence="5 10" id="KW-0479">Metal-binding</keyword>
<evidence type="ECO:0000256" key="8">
    <source>
        <dbReference type="PIRSR" id="PIRSR037938-1"/>
    </source>
</evidence>
<evidence type="ECO:0000256" key="9">
    <source>
        <dbReference type="PIRSR" id="PIRSR037938-2"/>
    </source>
</evidence>
<dbReference type="PIRSF" id="PIRSF037938">
    <property type="entry name" value="SIR2_euk"/>
    <property type="match status" value="1"/>
</dbReference>
<keyword evidence="6 10" id="KW-0862">Zinc</keyword>
<dbReference type="PANTHER" id="PTHR11085:SF6">
    <property type="entry name" value="NAD-DEPENDENT PROTEIN DEACETYLASE SIRTUIN-2"/>
    <property type="match status" value="1"/>
</dbReference>
<evidence type="ECO:0000256" key="10">
    <source>
        <dbReference type="PIRSR" id="PIRSR037938-3"/>
    </source>
</evidence>
<comment type="subcellular location">
    <subcellularLocation>
        <location evidence="1">Mitochondrion</location>
    </subcellularLocation>
</comment>
<accession>A0A316UC99</accession>
<evidence type="ECO:0000256" key="4">
    <source>
        <dbReference type="ARBA" id="ARBA00022679"/>
    </source>
</evidence>
<evidence type="ECO:0000256" key="12">
    <source>
        <dbReference type="SAM" id="MobiDB-lite"/>
    </source>
</evidence>
<reference evidence="14 15" key="1">
    <citation type="journal article" date="2018" name="Mol. Biol. Evol.">
        <title>Broad Genomic Sampling Reveals a Smut Pathogenic Ancestry of the Fungal Clade Ustilaginomycotina.</title>
        <authorList>
            <person name="Kijpornyongpan T."/>
            <person name="Mondo S.J."/>
            <person name="Barry K."/>
            <person name="Sandor L."/>
            <person name="Lee J."/>
            <person name="Lipzen A."/>
            <person name="Pangilinan J."/>
            <person name="LaButti K."/>
            <person name="Hainaut M."/>
            <person name="Henrissat B."/>
            <person name="Grigoriev I.V."/>
            <person name="Spatafora J.W."/>
            <person name="Aime M.C."/>
        </authorList>
    </citation>
    <scope>NUCLEOTIDE SEQUENCE [LARGE SCALE GENOMIC DNA]</scope>
    <source>
        <strain evidence="14 15">MCA 4718</strain>
    </source>
</reference>
<feature type="binding site" evidence="10 11">
    <location>
        <position position="153"/>
    </location>
    <ligand>
        <name>Zn(2+)</name>
        <dbReference type="ChEBI" id="CHEBI:29105"/>
    </ligand>
</feature>
<feature type="compositionally biased region" description="Basic and acidic residues" evidence="12">
    <location>
        <begin position="362"/>
        <end position="392"/>
    </location>
</feature>
<evidence type="ECO:0000256" key="1">
    <source>
        <dbReference type="ARBA" id="ARBA00004173"/>
    </source>
</evidence>
<feature type="binding site" evidence="9">
    <location>
        <begin position="125"/>
        <end position="128"/>
    </location>
    <ligand>
        <name>NAD(+)</name>
        <dbReference type="ChEBI" id="CHEBI:57540"/>
    </ligand>
</feature>
<dbReference type="GO" id="GO:0070403">
    <property type="term" value="F:NAD+ binding"/>
    <property type="evidence" value="ECO:0007669"/>
    <property type="project" value="InterPro"/>
</dbReference>
<feature type="binding site" evidence="10 11">
    <location>
        <position position="156"/>
    </location>
    <ligand>
        <name>Zn(2+)</name>
        <dbReference type="ChEBI" id="CHEBI:29105"/>
    </ligand>
</feature>
<feature type="compositionally biased region" description="Polar residues" evidence="12">
    <location>
        <begin position="405"/>
        <end position="415"/>
    </location>
</feature>
<dbReference type="PANTHER" id="PTHR11085">
    <property type="entry name" value="NAD-DEPENDENT PROTEIN DEACYLASE SIRTUIN-5, MITOCHONDRIAL-RELATED"/>
    <property type="match status" value="1"/>
</dbReference>
<feature type="binding site" evidence="10 11">
    <location>
        <position position="177"/>
    </location>
    <ligand>
        <name>Zn(2+)</name>
        <dbReference type="ChEBI" id="CHEBI:29105"/>
    </ligand>
</feature>
<dbReference type="InterPro" id="IPR026590">
    <property type="entry name" value="Ssirtuin_cat_dom"/>
</dbReference>
<keyword evidence="4" id="KW-0808">Transferase</keyword>
<keyword evidence="15" id="KW-1185">Reference proteome</keyword>
<evidence type="ECO:0000313" key="15">
    <source>
        <dbReference type="Proteomes" id="UP000245942"/>
    </source>
</evidence>
<dbReference type="OrthoDB" id="420264at2759"/>